<sequence length="77" mass="8271">MARPLKALVAPIFVIVVLFFPGTLVQGSGFVSRRHPKKMNPRPRFQPGPWKQAHATFYEGGSGTFGGACGLGYLGPV</sequence>
<protein>
    <submittedName>
        <fullName evidence="1">Uncharacterized protein</fullName>
    </submittedName>
</protein>
<evidence type="ECO:0000313" key="1">
    <source>
        <dbReference type="EMBL" id="KAI4365627.1"/>
    </source>
</evidence>
<dbReference type="EMBL" id="CM042885">
    <property type="protein sequence ID" value="KAI4365627.1"/>
    <property type="molecule type" value="Genomic_DNA"/>
</dbReference>
<comment type="caution">
    <text evidence="1">The sequence shown here is derived from an EMBL/GenBank/DDBJ whole genome shotgun (WGS) entry which is preliminary data.</text>
</comment>
<gene>
    <name evidence="1" type="ORF">MLD38_021593</name>
</gene>
<name>A0ACB9QFS9_9MYRT</name>
<evidence type="ECO:0000313" key="2">
    <source>
        <dbReference type="Proteomes" id="UP001057402"/>
    </source>
</evidence>
<organism evidence="1 2">
    <name type="scientific">Melastoma candidum</name>
    <dbReference type="NCBI Taxonomy" id="119954"/>
    <lineage>
        <taxon>Eukaryota</taxon>
        <taxon>Viridiplantae</taxon>
        <taxon>Streptophyta</taxon>
        <taxon>Embryophyta</taxon>
        <taxon>Tracheophyta</taxon>
        <taxon>Spermatophyta</taxon>
        <taxon>Magnoliopsida</taxon>
        <taxon>eudicotyledons</taxon>
        <taxon>Gunneridae</taxon>
        <taxon>Pentapetalae</taxon>
        <taxon>rosids</taxon>
        <taxon>malvids</taxon>
        <taxon>Myrtales</taxon>
        <taxon>Melastomataceae</taxon>
        <taxon>Melastomatoideae</taxon>
        <taxon>Melastomateae</taxon>
        <taxon>Melastoma</taxon>
    </lineage>
</organism>
<keyword evidence="2" id="KW-1185">Reference proteome</keyword>
<dbReference type="Proteomes" id="UP001057402">
    <property type="component" value="Chromosome 6"/>
</dbReference>
<proteinExistence type="predicted"/>
<accession>A0ACB9QFS9</accession>
<reference evidence="2" key="1">
    <citation type="journal article" date="2023" name="Front. Plant Sci.">
        <title>Chromosomal-level genome assembly of Melastoma candidum provides insights into trichome evolution.</title>
        <authorList>
            <person name="Zhong Y."/>
            <person name="Wu W."/>
            <person name="Sun C."/>
            <person name="Zou P."/>
            <person name="Liu Y."/>
            <person name="Dai S."/>
            <person name="Zhou R."/>
        </authorList>
    </citation>
    <scope>NUCLEOTIDE SEQUENCE [LARGE SCALE GENOMIC DNA]</scope>
</reference>